<dbReference type="EMBL" id="BAER01000023">
    <property type="protein sequence ID" value="GAC31787.1"/>
    <property type="molecule type" value="Genomic_DNA"/>
</dbReference>
<keyword evidence="2" id="KW-1185">Reference proteome</keyword>
<organism evidence="1 2">
    <name type="scientific">Paraglaciecola polaris LMG 21857</name>
    <dbReference type="NCBI Taxonomy" id="1129793"/>
    <lineage>
        <taxon>Bacteria</taxon>
        <taxon>Pseudomonadati</taxon>
        <taxon>Pseudomonadota</taxon>
        <taxon>Gammaproteobacteria</taxon>
        <taxon>Alteromonadales</taxon>
        <taxon>Alteromonadaceae</taxon>
        <taxon>Paraglaciecola</taxon>
    </lineage>
</organism>
<name>K6ZNC6_9ALTE</name>
<accession>K6ZNC6</accession>
<dbReference type="AlphaFoldDB" id="K6ZNC6"/>
<comment type="caution">
    <text evidence="1">The sequence shown here is derived from an EMBL/GenBank/DDBJ whole genome shotgun (WGS) entry which is preliminary data.</text>
</comment>
<evidence type="ECO:0000313" key="2">
    <source>
        <dbReference type="Proteomes" id="UP000006322"/>
    </source>
</evidence>
<protein>
    <submittedName>
        <fullName evidence="1">Uncharacterized protein</fullName>
    </submittedName>
</protein>
<evidence type="ECO:0000313" key="1">
    <source>
        <dbReference type="EMBL" id="GAC31787.1"/>
    </source>
</evidence>
<reference evidence="2" key="1">
    <citation type="journal article" date="2014" name="Environ. Microbiol.">
        <title>Comparative genomics of the marine bacterial genus Glaciecola reveals the high degree of genomic diversity and genomic characteristic for cold adaptation.</title>
        <authorList>
            <person name="Qin Q.L."/>
            <person name="Xie B.B."/>
            <person name="Yu Y."/>
            <person name="Shu Y.L."/>
            <person name="Rong J.C."/>
            <person name="Zhang Y.J."/>
            <person name="Zhao D.L."/>
            <person name="Chen X.L."/>
            <person name="Zhang X.Y."/>
            <person name="Chen B."/>
            <person name="Zhou B.C."/>
            <person name="Zhang Y.Z."/>
        </authorList>
    </citation>
    <scope>NUCLEOTIDE SEQUENCE [LARGE SCALE GENOMIC DNA]</scope>
    <source>
        <strain evidence="2">LMG 21857</strain>
    </source>
</reference>
<gene>
    <name evidence="1" type="ORF">GPLA_0871</name>
</gene>
<dbReference type="Proteomes" id="UP000006322">
    <property type="component" value="Unassembled WGS sequence"/>
</dbReference>
<sequence>MSALVDKIRLLCGKIAQNAFLVLVKNRHLTVSTVLINVKPTTE</sequence>
<proteinExistence type="predicted"/>